<evidence type="ECO:0000313" key="1">
    <source>
        <dbReference type="EMBL" id="CCE73054.1"/>
    </source>
</evidence>
<proteinExistence type="predicted"/>
<reference evidence="1 2" key="1">
    <citation type="journal article" date="2012" name="G3 (Bethesda)">
        <title>Pichia sorbitophila, an interspecies yeast hybrid reveals early steps of genome resolution following polyploidization.</title>
        <authorList>
            <person name="Leh Louis V."/>
            <person name="Despons L."/>
            <person name="Friedrich A."/>
            <person name="Martin T."/>
            <person name="Durrens P."/>
            <person name="Casaregola S."/>
            <person name="Neuveglise C."/>
            <person name="Fairhead C."/>
            <person name="Marck C."/>
            <person name="Cruz J.A."/>
            <person name="Straub M.L."/>
            <person name="Kugler V."/>
            <person name="Sacerdot C."/>
            <person name="Uzunov Z."/>
            <person name="Thierry A."/>
            <person name="Weiss S."/>
            <person name="Bleykasten C."/>
            <person name="De Montigny J."/>
            <person name="Jacques N."/>
            <person name="Jung P."/>
            <person name="Lemaire M."/>
            <person name="Mallet S."/>
            <person name="Morel G."/>
            <person name="Richard G.F."/>
            <person name="Sarkar A."/>
            <person name="Savel G."/>
            <person name="Schacherer J."/>
            <person name="Seret M.L."/>
            <person name="Talla E."/>
            <person name="Samson G."/>
            <person name="Jubin C."/>
            <person name="Poulain J."/>
            <person name="Vacherie B."/>
            <person name="Barbe V."/>
            <person name="Pelletier E."/>
            <person name="Sherman D.J."/>
            <person name="Westhof E."/>
            <person name="Weissenbach J."/>
            <person name="Baret P.V."/>
            <person name="Wincker P."/>
            <person name="Gaillardin C."/>
            <person name="Dujon B."/>
            <person name="Souciet J.L."/>
        </authorList>
    </citation>
    <scope>NUCLEOTIDE SEQUENCE [LARGE SCALE GENOMIC DNA]</scope>
    <source>
        <strain evidence="2">ATCC MYA-4447 / BCRC 22081 / CBS 7064 / NBRC 10061 / NRRL Y-12695</strain>
    </source>
</reference>
<name>G8YT03_PICSO</name>
<keyword evidence="2" id="KW-1185">Reference proteome</keyword>
<accession>G8YT03</accession>
<dbReference type="HOGENOM" id="CLU_2758669_0_0_1"/>
<dbReference type="AlphaFoldDB" id="G8YT03"/>
<dbReference type="InParanoid" id="G8YT03"/>
<dbReference type="Proteomes" id="UP000005222">
    <property type="component" value="Chromosome B"/>
</dbReference>
<sequence>MPSLASNRQAELQVGAIQQSCASPCETRAAPFKQGAKKQLISTYVELESHASLLRSPPTASGTNWPGRKA</sequence>
<evidence type="ECO:0000313" key="2">
    <source>
        <dbReference type="Proteomes" id="UP000005222"/>
    </source>
</evidence>
<dbReference type="EMBL" id="FO082058">
    <property type="protein sequence ID" value="CCE73054.1"/>
    <property type="molecule type" value="Genomic_DNA"/>
</dbReference>
<organism evidence="1 2">
    <name type="scientific">Pichia sorbitophila (strain ATCC MYA-4447 / BCRC 22081 / CBS 7064 / NBRC 10061 / NRRL Y-12695)</name>
    <name type="common">Hybrid yeast</name>
    <dbReference type="NCBI Taxonomy" id="559304"/>
    <lineage>
        <taxon>Eukaryota</taxon>
        <taxon>Fungi</taxon>
        <taxon>Dikarya</taxon>
        <taxon>Ascomycota</taxon>
        <taxon>Saccharomycotina</taxon>
        <taxon>Pichiomycetes</taxon>
        <taxon>Debaryomycetaceae</taxon>
        <taxon>Millerozyma</taxon>
    </lineage>
</organism>
<gene>
    <name evidence="1" type="primary">Piso0_000065</name>
    <name evidence="1" type="ORF">GNLVRS01_PISO0B01431g</name>
</gene>
<protein>
    <submittedName>
        <fullName evidence="1">Piso0_000065 protein</fullName>
    </submittedName>
</protein>